<organism evidence="1 2">
    <name type="scientific">Desulfoluna limicola</name>
    <dbReference type="NCBI Taxonomy" id="2810562"/>
    <lineage>
        <taxon>Bacteria</taxon>
        <taxon>Pseudomonadati</taxon>
        <taxon>Thermodesulfobacteriota</taxon>
        <taxon>Desulfobacteria</taxon>
        <taxon>Desulfobacterales</taxon>
        <taxon>Desulfolunaceae</taxon>
        <taxon>Desulfoluna</taxon>
    </lineage>
</organism>
<sequence>MTGNMSQHIRNDRKPALKAKEIADKLMLSLKNYELYPENHVVTQSSVNDFMDKLSGYLETDGSCVFQITKDAYIHDGRVVYRGRASEENPAYQMYRDGIERLAFHQGLTKKEFLEFLRILRHHAVSRSQKESDIVTDLWEADFSCISYDTTDVFWQDETLIDFHAVRVADPAQIKRAKQLKESPQGVSISRVAGELDMFTLSVDDISKTSQMIQDEEARNFDADIFEVLLVILKEQKKEDDFEIVLDIILESFQHTLERAEFSYIILFFDRLNELKESYVQTQSWAIPYIDDFVLTLSSNEAISSLHEAWKHVDLNDTKHLSELRTALTKFPPQAIHALCPMILQVPSLRLQNLLIDAIKELAKKDAHPLIKLLSHPDDSVAQNVVHLLGYVSGQGALTALKQKFNTSSGSLRLETVKSLGKRKPLLTEFFFPLVDDPQGPLRDYAIKRIGQEKNPLSEEFLIDCIRSGTFKKEDHHRLLSLYRALGGCGSAEALPFLQKQTKKHSVIRRKLSAIHREGATLALGILDVFDGQTTSDEVMETPSS</sequence>
<name>A0ABM7PMU3_9BACT</name>
<reference evidence="1 2" key="1">
    <citation type="submission" date="2021-02" db="EMBL/GenBank/DDBJ databases">
        <title>Complete genome of Desulfoluna sp. strain ASN36.</title>
        <authorList>
            <person name="Takahashi A."/>
            <person name="Kojima H."/>
            <person name="Fukui M."/>
        </authorList>
    </citation>
    <scope>NUCLEOTIDE SEQUENCE [LARGE SCALE GENOMIC DNA]</scope>
    <source>
        <strain evidence="1 2">ASN36</strain>
    </source>
</reference>
<keyword evidence="2" id="KW-1185">Reference proteome</keyword>
<dbReference type="EMBL" id="AP024488">
    <property type="protein sequence ID" value="BCS98852.1"/>
    <property type="molecule type" value="Genomic_DNA"/>
</dbReference>
<protein>
    <recommendedName>
        <fullName evidence="3">HEAT repeat domain-containing protein</fullName>
    </recommendedName>
</protein>
<gene>
    <name evidence="1" type="ORF">DSLASN_44840</name>
</gene>
<accession>A0ABM7PMU3</accession>
<dbReference type="InterPro" id="IPR011989">
    <property type="entry name" value="ARM-like"/>
</dbReference>
<dbReference type="SUPFAM" id="SSF48371">
    <property type="entry name" value="ARM repeat"/>
    <property type="match status" value="1"/>
</dbReference>
<dbReference type="InterPro" id="IPR016024">
    <property type="entry name" value="ARM-type_fold"/>
</dbReference>
<evidence type="ECO:0000313" key="2">
    <source>
        <dbReference type="Proteomes" id="UP001320148"/>
    </source>
</evidence>
<proteinExistence type="predicted"/>
<evidence type="ECO:0000313" key="1">
    <source>
        <dbReference type="EMBL" id="BCS98852.1"/>
    </source>
</evidence>
<dbReference type="Gene3D" id="1.25.10.10">
    <property type="entry name" value="Leucine-rich Repeat Variant"/>
    <property type="match status" value="1"/>
</dbReference>
<dbReference type="Proteomes" id="UP001320148">
    <property type="component" value="Chromosome"/>
</dbReference>
<evidence type="ECO:0008006" key="3">
    <source>
        <dbReference type="Google" id="ProtNLM"/>
    </source>
</evidence>